<dbReference type="PANTHER" id="PTHR37831">
    <property type="entry name" value="D-RIBOSE PYRANASE"/>
    <property type="match status" value="1"/>
</dbReference>
<comment type="similarity">
    <text evidence="6">Belongs to the RbsD / FucU family. RbsD subfamily.</text>
</comment>
<dbReference type="InterPro" id="IPR023750">
    <property type="entry name" value="RbsD-like_sf"/>
</dbReference>
<evidence type="ECO:0000256" key="2">
    <source>
        <dbReference type="ARBA" id="ARBA00012862"/>
    </source>
</evidence>
<comment type="subcellular location">
    <subcellularLocation>
        <location evidence="6">Cytoplasm</location>
    </subcellularLocation>
</comment>
<reference evidence="7 8" key="1">
    <citation type="submission" date="2015-01" db="EMBL/GenBank/DDBJ databases">
        <title>Desulfovibrio sp. JC271 draft genome sequence.</title>
        <authorList>
            <person name="Shivani Y."/>
            <person name="Subhash Y."/>
            <person name="Sasikala C."/>
            <person name="Ramana C.V."/>
        </authorList>
    </citation>
    <scope>NUCLEOTIDE SEQUENCE [LARGE SCALE GENOMIC DNA]</scope>
    <source>
        <strain evidence="7 8">JC271</strain>
    </source>
</reference>
<evidence type="ECO:0000256" key="4">
    <source>
        <dbReference type="ARBA" id="ARBA00023235"/>
    </source>
</evidence>
<comment type="subunit">
    <text evidence="6">Homodecamer.</text>
</comment>
<sequence length="139" mass="15395">MKKATLINSEVSYTLAKMGHFDALTICDAGLPIPQHVQRIDLALSEGVPSFMDTLKAVVSEMEVESVELAKEFPNVSPELHSKVTTFFSIIAEQRNKEISISYVSHEEYKVNTQNSVAVIRTGEFTPYANITLKSGVVF</sequence>
<dbReference type="Pfam" id="PF05025">
    <property type="entry name" value="RbsD_FucU"/>
    <property type="match status" value="1"/>
</dbReference>
<dbReference type="GO" id="GO:0016872">
    <property type="term" value="F:intramolecular lyase activity"/>
    <property type="evidence" value="ECO:0007669"/>
    <property type="project" value="UniProtKB-UniRule"/>
</dbReference>
<proteinExistence type="inferred from homology"/>
<organism evidence="7 8">
    <name type="scientific">Halodesulfovibrio spirochaetisodalis</name>
    <dbReference type="NCBI Taxonomy" id="1560234"/>
    <lineage>
        <taxon>Bacteria</taxon>
        <taxon>Pseudomonadati</taxon>
        <taxon>Thermodesulfobacteriota</taxon>
        <taxon>Desulfovibrionia</taxon>
        <taxon>Desulfovibrionales</taxon>
        <taxon>Desulfovibrionaceae</taxon>
        <taxon>Halodesulfovibrio</taxon>
    </lineage>
</organism>
<dbReference type="NCBIfam" id="NF008761">
    <property type="entry name" value="PRK11797.1"/>
    <property type="match status" value="1"/>
</dbReference>
<evidence type="ECO:0000313" key="7">
    <source>
        <dbReference type="EMBL" id="OBQ56829.1"/>
    </source>
</evidence>
<comment type="pathway">
    <text evidence="6">Carbohydrate metabolism; D-ribose degradation; D-ribose 5-phosphate from beta-D-ribopyranose: step 1/2.</text>
</comment>
<dbReference type="AlphaFoldDB" id="A0A1B7XMW3"/>
<dbReference type="InterPro" id="IPR007721">
    <property type="entry name" value="RbsD_FucU"/>
</dbReference>
<feature type="active site" description="Proton donor" evidence="6">
    <location>
        <position position="20"/>
    </location>
</feature>
<gene>
    <name evidence="6" type="primary">rbsD</name>
    <name evidence="7" type="ORF">SP90_01815</name>
</gene>
<dbReference type="GO" id="GO:0048029">
    <property type="term" value="F:monosaccharide binding"/>
    <property type="evidence" value="ECO:0007669"/>
    <property type="project" value="InterPro"/>
</dbReference>
<dbReference type="EMBL" id="JXMS01000002">
    <property type="protein sequence ID" value="OBQ56829.1"/>
    <property type="molecule type" value="Genomic_DNA"/>
</dbReference>
<dbReference type="UniPathway" id="UPA00916">
    <property type="reaction ID" value="UER00888"/>
</dbReference>
<dbReference type="SUPFAM" id="SSF102546">
    <property type="entry name" value="RbsD-like"/>
    <property type="match status" value="1"/>
</dbReference>
<dbReference type="OrthoDB" id="9805009at2"/>
<keyword evidence="5 6" id="KW-0119">Carbohydrate metabolism</keyword>
<feature type="binding site" evidence="6">
    <location>
        <position position="106"/>
    </location>
    <ligand>
        <name>substrate</name>
    </ligand>
</feature>
<evidence type="ECO:0000256" key="3">
    <source>
        <dbReference type="ARBA" id="ARBA00022490"/>
    </source>
</evidence>
<name>A0A1B7XMW3_9BACT</name>
<keyword evidence="4 6" id="KW-0413">Isomerase</keyword>
<keyword evidence="8" id="KW-1185">Reference proteome</keyword>
<dbReference type="Gene3D" id="3.40.1650.10">
    <property type="entry name" value="RbsD-like domain"/>
    <property type="match status" value="1"/>
</dbReference>
<dbReference type="EC" id="5.4.99.62" evidence="2 6"/>
<protein>
    <recommendedName>
        <fullName evidence="2 6">D-ribose pyranase</fullName>
        <ecNumber evidence="2 6">5.4.99.62</ecNumber>
    </recommendedName>
</protein>
<dbReference type="PATRIC" id="fig|1560234.3.peg.1239"/>
<dbReference type="GO" id="GO:0005829">
    <property type="term" value="C:cytosol"/>
    <property type="evidence" value="ECO:0007669"/>
    <property type="project" value="TreeGrafter"/>
</dbReference>
<dbReference type="InterPro" id="IPR023064">
    <property type="entry name" value="D-ribose_pyranase"/>
</dbReference>
<comment type="caution">
    <text evidence="7">The sequence shown here is derived from an EMBL/GenBank/DDBJ whole genome shotgun (WGS) entry which is preliminary data.</text>
</comment>
<dbReference type="PANTHER" id="PTHR37831:SF1">
    <property type="entry name" value="D-RIBOSE PYRANASE"/>
    <property type="match status" value="1"/>
</dbReference>
<evidence type="ECO:0000256" key="6">
    <source>
        <dbReference type="HAMAP-Rule" id="MF_01661"/>
    </source>
</evidence>
<keyword evidence="3 6" id="KW-0963">Cytoplasm</keyword>
<feature type="binding site" evidence="6">
    <location>
        <position position="28"/>
    </location>
    <ligand>
        <name>substrate</name>
    </ligand>
</feature>
<dbReference type="GO" id="GO:0062193">
    <property type="term" value="F:D-ribose pyranase activity"/>
    <property type="evidence" value="ECO:0007669"/>
    <property type="project" value="UniProtKB-EC"/>
</dbReference>
<dbReference type="GO" id="GO:0019303">
    <property type="term" value="P:D-ribose catabolic process"/>
    <property type="evidence" value="ECO:0007669"/>
    <property type="project" value="UniProtKB-UniRule"/>
</dbReference>
<comment type="function">
    <text evidence="6">Catalyzes the interconversion of beta-pyran and beta-furan forms of D-ribose.</text>
</comment>
<comment type="catalytic activity">
    <reaction evidence="1 6">
        <text>beta-D-ribopyranose = beta-D-ribofuranose</text>
        <dbReference type="Rhea" id="RHEA:25432"/>
        <dbReference type="ChEBI" id="CHEBI:27476"/>
        <dbReference type="ChEBI" id="CHEBI:47002"/>
        <dbReference type="EC" id="5.4.99.62"/>
    </reaction>
</comment>
<evidence type="ECO:0000256" key="5">
    <source>
        <dbReference type="ARBA" id="ARBA00023277"/>
    </source>
</evidence>
<accession>A0A1B7XMW3</accession>
<feature type="binding site" evidence="6">
    <location>
        <begin position="128"/>
        <end position="130"/>
    </location>
    <ligand>
        <name>substrate</name>
    </ligand>
</feature>
<evidence type="ECO:0000256" key="1">
    <source>
        <dbReference type="ARBA" id="ARBA00000223"/>
    </source>
</evidence>
<dbReference type="HAMAP" id="MF_01661">
    <property type="entry name" value="D_rib_pyranase"/>
    <property type="match status" value="1"/>
</dbReference>
<dbReference type="Proteomes" id="UP000091979">
    <property type="component" value="Unassembled WGS sequence"/>
</dbReference>
<dbReference type="RefSeq" id="WP_066851954.1">
    <property type="nucleotide sequence ID" value="NZ_JXMS01000002.1"/>
</dbReference>
<dbReference type="STRING" id="1560234.SP90_01815"/>
<evidence type="ECO:0000313" key="8">
    <source>
        <dbReference type="Proteomes" id="UP000091979"/>
    </source>
</evidence>